<gene>
    <name evidence="1" type="ORF">AMTR_s00027p00079050</name>
</gene>
<evidence type="ECO:0000313" key="2">
    <source>
        <dbReference type="Proteomes" id="UP000017836"/>
    </source>
</evidence>
<dbReference type="EMBL" id="KI392798">
    <property type="protein sequence ID" value="ERN10718.1"/>
    <property type="molecule type" value="Genomic_DNA"/>
</dbReference>
<protein>
    <submittedName>
        <fullName evidence="1">Uncharacterized protein</fullName>
    </submittedName>
</protein>
<organism evidence="1 2">
    <name type="scientific">Amborella trichopoda</name>
    <dbReference type="NCBI Taxonomy" id="13333"/>
    <lineage>
        <taxon>Eukaryota</taxon>
        <taxon>Viridiplantae</taxon>
        <taxon>Streptophyta</taxon>
        <taxon>Embryophyta</taxon>
        <taxon>Tracheophyta</taxon>
        <taxon>Spermatophyta</taxon>
        <taxon>Magnoliopsida</taxon>
        <taxon>Amborellales</taxon>
        <taxon>Amborellaceae</taxon>
        <taxon>Amborella</taxon>
    </lineage>
</organism>
<dbReference type="Proteomes" id="UP000017836">
    <property type="component" value="Unassembled WGS sequence"/>
</dbReference>
<name>W1PRR5_AMBTC</name>
<dbReference type="HOGENOM" id="CLU_1973488_0_0_1"/>
<dbReference type="AlphaFoldDB" id="W1PRR5"/>
<reference evidence="2" key="1">
    <citation type="journal article" date="2013" name="Science">
        <title>The Amborella genome and the evolution of flowering plants.</title>
        <authorList>
            <consortium name="Amborella Genome Project"/>
        </authorList>
    </citation>
    <scope>NUCLEOTIDE SEQUENCE [LARGE SCALE GENOMIC DNA]</scope>
</reference>
<dbReference type="Gramene" id="ERN10718">
    <property type="protein sequence ID" value="ERN10718"/>
    <property type="gene ID" value="AMTR_s00027p00079050"/>
</dbReference>
<keyword evidence="2" id="KW-1185">Reference proteome</keyword>
<accession>W1PRR5</accession>
<sequence>MAAYSSPKVNRLGSIGVFVDAIKAASSIAAPPFLPWAIDPLAIMVLEEEVVVENLESIAMIPPEDAVGDDYVVMMRLHDGLILVTQETSTIFPSSILELYVATPCPQAQDANDLKGGLVTQLGVYGI</sequence>
<evidence type="ECO:0000313" key="1">
    <source>
        <dbReference type="EMBL" id="ERN10718.1"/>
    </source>
</evidence>
<proteinExistence type="predicted"/>